<feature type="domain" description="Glycosyltransferase 2-like" evidence="5">
    <location>
        <begin position="62"/>
        <end position="199"/>
    </location>
</feature>
<dbReference type="GO" id="GO:0016757">
    <property type="term" value="F:glycosyltransferase activity"/>
    <property type="evidence" value="ECO:0007669"/>
    <property type="project" value="UniProtKB-KW"/>
</dbReference>
<keyword evidence="4" id="KW-0812">Transmembrane</keyword>
<evidence type="ECO:0000259" key="6">
    <source>
        <dbReference type="Pfam" id="PF00884"/>
    </source>
</evidence>
<feature type="transmembrane region" description="Helical" evidence="4">
    <location>
        <begin position="357"/>
        <end position="378"/>
    </location>
</feature>
<keyword evidence="4" id="KW-1133">Transmembrane helix</keyword>
<dbReference type="Pfam" id="PF00884">
    <property type="entry name" value="Sulfatase"/>
    <property type="match status" value="1"/>
</dbReference>
<feature type="transmembrane region" description="Helical" evidence="4">
    <location>
        <begin position="15"/>
        <end position="37"/>
    </location>
</feature>
<dbReference type="InterPro" id="IPR017850">
    <property type="entry name" value="Alkaline_phosphatase_core_sf"/>
</dbReference>
<dbReference type="Proteomes" id="UP000189981">
    <property type="component" value="Unassembled WGS sequence"/>
</dbReference>
<feature type="transmembrane region" description="Helical" evidence="4">
    <location>
        <begin position="245"/>
        <end position="262"/>
    </location>
</feature>
<dbReference type="PANTHER" id="PTHR43630:SF1">
    <property type="entry name" value="POLY-BETA-1,6-N-ACETYL-D-GLUCOSAMINE SYNTHASE"/>
    <property type="match status" value="1"/>
</dbReference>
<dbReference type="AlphaFoldDB" id="A0A1T5A8Y8"/>
<dbReference type="RefSeq" id="WP_170878357.1">
    <property type="nucleotide sequence ID" value="NZ_FUYR01000001.1"/>
</dbReference>
<keyword evidence="2" id="KW-0328">Glycosyltransferase</keyword>
<keyword evidence="4" id="KW-0472">Membrane</keyword>
<dbReference type="EMBL" id="FUYR01000001">
    <property type="protein sequence ID" value="SKB31197.1"/>
    <property type="molecule type" value="Genomic_DNA"/>
</dbReference>
<feature type="transmembrane region" description="Helical" evidence="4">
    <location>
        <begin position="703"/>
        <end position="721"/>
    </location>
</feature>
<gene>
    <name evidence="7" type="ORF">SAMN05661099_0436</name>
</gene>
<sequence length="1211" mass="137997">MSWDLIISDIITYGLLSYSFFLLGGYIFIGIYSIGVVKKYRHKNSFTNYRLLAGSTQTPGISVLAPAYNEGANIIENVRSLLSIHYNNMEVIIINDGSKDNSMEKLIKVYDLYKADFFVDQQIATKPVRGVYRSRNFIYSKLIVVDKVNGGKADALNVGVNIASNDYVVCIDVDCILEQDALLKLIKPFLESPVKRVIATGGVVRIANGCEIANGRLIKIHLPDKFLPRVQTLEYIRAFLLGRMAWARLNGLMLISGAFGAFDKEIVIKCGGYDHKTVGEDMELIVRMRRYMEERNLPYKVAFIPDPLCWTEAPESYKILGRQRNRWTRGTIETLKFHRIMFFNPKYGIMGMFSYPYWFFFEFLAPLVEFGGFLYFLFCVLTGHMDWGFFFSLLALIYTFGVLYSIFAILMEVLSYNQYRSRKDILSLLLTAVVEPILFHPFVVWSAVKGNIDLLRKKNSWGEMTRTGFSPQGQTQPVADAPPSAVDEIPAQTVIAENQPPVFTPYIDTPDTLTPPQPVDGKEEEMEPEIVENTHPPSTGEKWLFLEPLRYFTGIMFIALLFIVAFRLIEIFAIGLSKDLPLDYSRILSWGLWSDLAFWLKIFVPFFIIYILVHLLSTRFARHALKAIIVSFFVVHAGLSIYYNTSLALAGADIFSYSRNDIVQTVGASGDLNFVNVILMLILIIIITIALNFGSRRWKPGQIFSLFITCISVLFTIAGYPEIFNRPAFISNFESDLAVNKSDYFFKATYSYLLPNTVENDIYAESYIGDYQGDSRSIQFSYVDEQQFPFLHDEAAEDVLSPFFEPQAKAPNIVVILMEGLGRAYSNEGAYLGSFTPFLDSLSGNSLYWENFLSQGGRTFAVLPSLLGSLPFAKNGFLELGEQMPDQLSLLNLLKANGYQTSFHYGGISEFDNMNMYLRKNSVDKILDQNTFPSSYTKLPSVNGFTWGYNDKELFRHYLATNVPLEIKPNFDVILTVSTHNPFVINESEKYVKMFEERLQSLSLTDAEKSRYRNNYRDQFASIIYADDALRGFIKNYSSRPDYANTIFIITGDHRMPEIPMRTKIDRYHVPLVIFSPLLKRTAKISSVSTHFDLAPSILAYLKANHQINLPKQSSWIGQGLDTTRSFQNIHAVPFIQNKSDILDYIMGEYHLNGNDLFKLSSDMNEVLVEDPQMKEQLINAFNQFKKRNSLITGGKKIIPDSIYRKYTSPN</sequence>
<dbReference type="CDD" id="cd16015">
    <property type="entry name" value="LTA_synthase"/>
    <property type="match status" value="1"/>
</dbReference>
<dbReference type="SUPFAM" id="SSF53649">
    <property type="entry name" value="Alkaline phosphatase-like"/>
    <property type="match status" value="1"/>
</dbReference>
<dbReference type="InterPro" id="IPR001173">
    <property type="entry name" value="Glyco_trans_2-like"/>
</dbReference>
<reference evidence="8" key="1">
    <citation type="submission" date="2017-02" db="EMBL/GenBank/DDBJ databases">
        <authorList>
            <person name="Varghese N."/>
            <person name="Submissions S."/>
        </authorList>
    </citation>
    <scope>NUCLEOTIDE SEQUENCE [LARGE SCALE GENOMIC DNA]</scope>
    <source>
        <strain evidence="8">DSM 22385</strain>
    </source>
</reference>
<evidence type="ECO:0000313" key="8">
    <source>
        <dbReference type="Proteomes" id="UP000189981"/>
    </source>
</evidence>
<dbReference type="InterPro" id="IPR029044">
    <property type="entry name" value="Nucleotide-diphossugar_trans"/>
</dbReference>
<dbReference type="Gene3D" id="3.40.720.10">
    <property type="entry name" value="Alkaline Phosphatase, subunit A"/>
    <property type="match status" value="1"/>
</dbReference>
<organism evidence="7 8">
    <name type="scientific">Daejeonella lutea</name>
    <dbReference type="NCBI Taxonomy" id="572036"/>
    <lineage>
        <taxon>Bacteria</taxon>
        <taxon>Pseudomonadati</taxon>
        <taxon>Bacteroidota</taxon>
        <taxon>Sphingobacteriia</taxon>
        <taxon>Sphingobacteriales</taxon>
        <taxon>Sphingobacteriaceae</taxon>
        <taxon>Daejeonella</taxon>
    </lineage>
</organism>
<feature type="transmembrane region" description="Helical" evidence="4">
    <location>
        <begin position="390"/>
        <end position="413"/>
    </location>
</feature>
<comment type="similarity">
    <text evidence="1">Belongs to the glycosyltransferase 2 family.</text>
</comment>
<evidence type="ECO:0000256" key="3">
    <source>
        <dbReference type="ARBA" id="ARBA00022679"/>
    </source>
</evidence>
<dbReference type="InterPro" id="IPR000917">
    <property type="entry name" value="Sulfatase_N"/>
</dbReference>
<feature type="transmembrane region" description="Helical" evidence="4">
    <location>
        <begin position="628"/>
        <end position="652"/>
    </location>
</feature>
<evidence type="ECO:0000256" key="1">
    <source>
        <dbReference type="ARBA" id="ARBA00006739"/>
    </source>
</evidence>
<keyword evidence="8" id="KW-1185">Reference proteome</keyword>
<dbReference type="SUPFAM" id="SSF53448">
    <property type="entry name" value="Nucleotide-diphospho-sugar transferases"/>
    <property type="match status" value="1"/>
</dbReference>
<protein>
    <submittedName>
        <fullName evidence="7">Glycosyltransferase, catalytic subunit of cellulose synthase and poly-beta-1,6-N-acetylglucosamine synthase</fullName>
    </submittedName>
</protein>
<feature type="transmembrane region" description="Helical" evidence="4">
    <location>
        <begin position="672"/>
        <end position="691"/>
    </location>
</feature>
<accession>A0A1T5A8Y8</accession>
<name>A0A1T5A8Y8_9SPHI</name>
<dbReference type="STRING" id="572036.SAMN05661099_0436"/>
<dbReference type="Pfam" id="PF00535">
    <property type="entry name" value="Glycos_transf_2"/>
    <property type="match status" value="1"/>
</dbReference>
<dbReference type="CDD" id="cd06423">
    <property type="entry name" value="CESA_like"/>
    <property type="match status" value="1"/>
</dbReference>
<proteinExistence type="inferred from homology"/>
<keyword evidence="3 7" id="KW-0808">Transferase</keyword>
<evidence type="ECO:0000256" key="4">
    <source>
        <dbReference type="SAM" id="Phobius"/>
    </source>
</evidence>
<dbReference type="PANTHER" id="PTHR43630">
    <property type="entry name" value="POLY-BETA-1,6-N-ACETYL-D-GLUCOSAMINE SYNTHASE"/>
    <property type="match status" value="1"/>
</dbReference>
<evidence type="ECO:0000259" key="5">
    <source>
        <dbReference type="Pfam" id="PF00535"/>
    </source>
</evidence>
<feature type="transmembrane region" description="Helical" evidence="4">
    <location>
        <begin position="425"/>
        <end position="448"/>
    </location>
</feature>
<dbReference type="Gene3D" id="3.90.550.10">
    <property type="entry name" value="Spore Coat Polysaccharide Biosynthesis Protein SpsA, Chain A"/>
    <property type="match status" value="1"/>
</dbReference>
<feature type="transmembrane region" description="Helical" evidence="4">
    <location>
        <begin position="551"/>
        <end position="576"/>
    </location>
</feature>
<feature type="transmembrane region" description="Helical" evidence="4">
    <location>
        <begin position="596"/>
        <end position="616"/>
    </location>
</feature>
<feature type="domain" description="Sulfatase N-terminal" evidence="6">
    <location>
        <begin position="811"/>
        <end position="1102"/>
    </location>
</feature>
<evidence type="ECO:0000256" key="2">
    <source>
        <dbReference type="ARBA" id="ARBA00022676"/>
    </source>
</evidence>
<evidence type="ECO:0000313" key="7">
    <source>
        <dbReference type="EMBL" id="SKB31197.1"/>
    </source>
</evidence>